<keyword evidence="2" id="KW-0472">Membrane</keyword>
<reference evidence="3 4" key="1">
    <citation type="submission" date="2023-01" db="EMBL/GenBank/DDBJ databases">
        <title>Analysis of 21 Apiospora genomes using comparative genomics revels a genus with tremendous synthesis potential of carbohydrate active enzymes and secondary metabolites.</title>
        <authorList>
            <person name="Sorensen T."/>
        </authorList>
    </citation>
    <scope>NUCLEOTIDE SEQUENCE [LARGE SCALE GENOMIC DNA]</scope>
    <source>
        <strain evidence="3 4">CBS 24483</strain>
    </source>
</reference>
<protein>
    <submittedName>
        <fullName evidence="3">Uncharacterized protein</fullName>
    </submittedName>
</protein>
<evidence type="ECO:0000256" key="2">
    <source>
        <dbReference type="SAM" id="Phobius"/>
    </source>
</evidence>
<dbReference type="Proteomes" id="UP001391051">
    <property type="component" value="Unassembled WGS sequence"/>
</dbReference>
<feature type="region of interest" description="Disordered" evidence="1">
    <location>
        <begin position="1"/>
        <end position="21"/>
    </location>
</feature>
<sequence length="90" mass="10526">MNRRTATETAAPQVVLPKDKSKNRVHYKEEKDALDDKPKDWYVDVTDSEAETHQAMLVQWIFVFIVLVGSMYWYLGDDMMKMLQELIATT</sequence>
<keyword evidence="2" id="KW-1133">Transmembrane helix</keyword>
<keyword evidence="2" id="KW-0812">Transmembrane</keyword>
<dbReference type="EMBL" id="JAQQWE010000001">
    <property type="protein sequence ID" value="KAK7967033.1"/>
    <property type="molecule type" value="Genomic_DNA"/>
</dbReference>
<organism evidence="3 4">
    <name type="scientific">Apiospora aurea</name>
    <dbReference type="NCBI Taxonomy" id="335848"/>
    <lineage>
        <taxon>Eukaryota</taxon>
        <taxon>Fungi</taxon>
        <taxon>Dikarya</taxon>
        <taxon>Ascomycota</taxon>
        <taxon>Pezizomycotina</taxon>
        <taxon>Sordariomycetes</taxon>
        <taxon>Xylariomycetidae</taxon>
        <taxon>Amphisphaeriales</taxon>
        <taxon>Apiosporaceae</taxon>
        <taxon>Apiospora</taxon>
    </lineage>
</organism>
<dbReference type="RefSeq" id="XP_066706425.1">
    <property type="nucleotide sequence ID" value="XM_066837532.1"/>
</dbReference>
<proteinExistence type="predicted"/>
<comment type="caution">
    <text evidence="3">The sequence shown here is derived from an EMBL/GenBank/DDBJ whole genome shotgun (WGS) entry which is preliminary data.</text>
</comment>
<evidence type="ECO:0000313" key="3">
    <source>
        <dbReference type="EMBL" id="KAK7967033.1"/>
    </source>
</evidence>
<feature type="transmembrane region" description="Helical" evidence="2">
    <location>
        <begin position="57"/>
        <end position="75"/>
    </location>
</feature>
<dbReference type="GeneID" id="92070594"/>
<gene>
    <name evidence="3" type="ORF">PG986_001310</name>
</gene>
<keyword evidence="4" id="KW-1185">Reference proteome</keyword>
<evidence type="ECO:0000256" key="1">
    <source>
        <dbReference type="SAM" id="MobiDB-lite"/>
    </source>
</evidence>
<accession>A0ABR1QWK6</accession>
<name>A0ABR1QWK6_9PEZI</name>
<evidence type="ECO:0000313" key="4">
    <source>
        <dbReference type="Proteomes" id="UP001391051"/>
    </source>
</evidence>